<dbReference type="CDD" id="cd07981">
    <property type="entry name" value="HFD_TAF12"/>
    <property type="match status" value="1"/>
</dbReference>
<evidence type="ECO:0000256" key="4">
    <source>
        <dbReference type="ARBA" id="ARBA00023163"/>
    </source>
</evidence>
<dbReference type="EMBL" id="PDLN01000010">
    <property type="protein sequence ID" value="RDW73733.1"/>
    <property type="molecule type" value="Genomic_DNA"/>
</dbReference>
<feature type="compositionally biased region" description="Low complexity" evidence="6">
    <location>
        <begin position="1"/>
        <end position="27"/>
    </location>
</feature>
<reference evidence="8 9" key="1">
    <citation type="journal article" date="2018" name="IMA Fungus">
        <title>IMA Genome-F 9: Draft genome sequence of Annulohypoxylon stygium, Aspergillus mulundensis, Berkeleyomyces basicola (syn. Thielaviopsis basicola), Ceratocystis smalleyi, two Cercospora beticola strains, Coleophoma cylindrospora, Fusarium fracticaudum, Phialophora cf. hyalina, and Morchella septimelata.</title>
        <authorList>
            <person name="Wingfield B.D."/>
            <person name="Bills G.F."/>
            <person name="Dong Y."/>
            <person name="Huang W."/>
            <person name="Nel W.J."/>
            <person name="Swalarsk-Parry B.S."/>
            <person name="Vaghefi N."/>
            <person name="Wilken P.M."/>
            <person name="An Z."/>
            <person name="de Beer Z.W."/>
            <person name="De Vos L."/>
            <person name="Chen L."/>
            <person name="Duong T.A."/>
            <person name="Gao Y."/>
            <person name="Hammerbacher A."/>
            <person name="Kikkert J.R."/>
            <person name="Li Y."/>
            <person name="Li H."/>
            <person name="Li K."/>
            <person name="Li Q."/>
            <person name="Liu X."/>
            <person name="Ma X."/>
            <person name="Naidoo K."/>
            <person name="Pethybridge S.J."/>
            <person name="Sun J."/>
            <person name="Steenkamp E.T."/>
            <person name="van der Nest M.A."/>
            <person name="van Wyk S."/>
            <person name="Wingfield M.J."/>
            <person name="Xiong C."/>
            <person name="Yue Q."/>
            <person name="Zhang X."/>
        </authorList>
    </citation>
    <scope>NUCLEOTIDE SEQUENCE [LARGE SCALE GENOMIC DNA]</scope>
    <source>
        <strain evidence="8 9">BP5796</strain>
    </source>
</reference>
<dbReference type="Proteomes" id="UP000256328">
    <property type="component" value="Unassembled WGS sequence"/>
</dbReference>
<name>A0A3D8RI63_9HELO</name>
<dbReference type="InterPro" id="IPR003228">
    <property type="entry name" value="TFIID_TAF12_dom"/>
</dbReference>
<feature type="region of interest" description="Disordered" evidence="6">
    <location>
        <begin position="183"/>
        <end position="277"/>
    </location>
</feature>
<evidence type="ECO:0000259" key="7">
    <source>
        <dbReference type="Pfam" id="PF03847"/>
    </source>
</evidence>
<feature type="region of interest" description="Disordered" evidence="6">
    <location>
        <begin position="1"/>
        <end position="38"/>
    </location>
</feature>
<accession>A0A3D8RI63</accession>
<dbReference type="InterPro" id="IPR037794">
    <property type="entry name" value="TAF12"/>
</dbReference>
<dbReference type="GO" id="GO:0051123">
    <property type="term" value="P:RNA polymerase II preinitiation complex assembly"/>
    <property type="evidence" value="ECO:0007669"/>
    <property type="project" value="TreeGrafter"/>
</dbReference>
<feature type="domain" description="Transcription initiation factor TFIID subunit 12" evidence="7">
    <location>
        <begin position="521"/>
        <end position="594"/>
    </location>
</feature>
<dbReference type="InterPro" id="IPR009072">
    <property type="entry name" value="Histone-fold"/>
</dbReference>
<dbReference type="PANTHER" id="PTHR12264">
    <property type="entry name" value="TRANSCRIPTION INITIATION FACTOR TFIID SUBUNIT 12"/>
    <property type="match status" value="1"/>
</dbReference>
<keyword evidence="5" id="KW-0539">Nucleus</keyword>
<dbReference type="GO" id="GO:0017025">
    <property type="term" value="F:TBP-class protein binding"/>
    <property type="evidence" value="ECO:0007669"/>
    <property type="project" value="TreeGrafter"/>
</dbReference>
<feature type="compositionally biased region" description="Low complexity" evidence="6">
    <location>
        <begin position="320"/>
        <end position="345"/>
    </location>
</feature>
<feature type="region of interest" description="Disordered" evidence="6">
    <location>
        <begin position="302"/>
        <end position="363"/>
    </location>
</feature>
<dbReference type="GO" id="GO:0003677">
    <property type="term" value="F:DNA binding"/>
    <property type="evidence" value="ECO:0007669"/>
    <property type="project" value="TreeGrafter"/>
</dbReference>
<dbReference type="OrthoDB" id="2193432at2759"/>
<protein>
    <recommendedName>
        <fullName evidence="7">Transcription initiation factor TFIID subunit 12 domain-containing protein</fullName>
    </recommendedName>
</protein>
<dbReference type="GO" id="GO:0046982">
    <property type="term" value="F:protein heterodimerization activity"/>
    <property type="evidence" value="ECO:0007669"/>
    <property type="project" value="InterPro"/>
</dbReference>
<dbReference type="SUPFAM" id="SSF47113">
    <property type="entry name" value="Histone-fold"/>
    <property type="match status" value="1"/>
</dbReference>
<dbReference type="GO" id="GO:0000124">
    <property type="term" value="C:SAGA complex"/>
    <property type="evidence" value="ECO:0007669"/>
    <property type="project" value="InterPro"/>
</dbReference>
<evidence type="ECO:0000313" key="9">
    <source>
        <dbReference type="Proteomes" id="UP000256328"/>
    </source>
</evidence>
<comment type="similarity">
    <text evidence="2">Belongs to the TAF12 family.</text>
</comment>
<evidence type="ECO:0000256" key="1">
    <source>
        <dbReference type="ARBA" id="ARBA00004123"/>
    </source>
</evidence>
<dbReference type="PANTHER" id="PTHR12264:SF21">
    <property type="entry name" value="TRANSCRIPTION INITIATION FACTOR TFIID SUBUNIT 12"/>
    <property type="match status" value="1"/>
</dbReference>
<keyword evidence="4" id="KW-0804">Transcription</keyword>
<gene>
    <name evidence="8" type="ORF">BP5796_07175</name>
</gene>
<feature type="compositionally biased region" description="Polar residues" evidence="6">
    <location>
        <begin position="416"/>
        <end position="434"/>
    </location>
</feature>
<feature type="compositionally biased region" description="Basic and acidic residues" evidence="6">
    <location>
        <begin position="199"/>
        <end position="208"/>
    </location>
</feature>
<feature type="region of interest" description="Disordered" evidence="6">
    <location>
        <begin position="375"/>
        <end position="479"/>
    </location>
</feature>
<dbReference type="Pfam" id="PF03847">
    <property type="entry name" value="TFIID_20kDa"/>
    <property type="match status" value="1"/>
</dbReference>
<comment type="subcellular location">
    <subcellularLocation>
        <location evidence="1">Nucleus</location>
    </subcellularLocation>
</comment>
<evidence type="ECO:0000256" key="6">
    <source>
        <dbReference type="SAM" id="MobiDB-lite"/>
    </source>
</evidence>
<dbReference type="AlphaFoldDB" id="A0A3D8RI63"/>
<organism evidence="8 9">
    <name type="scientific">Coleophoma crateriformis</name>
    <dbReference type="NCBI Taxonomy" id="565419"/>
    <lineage>
        <taxon>Eukaryota</taxon>
        <taxon>Fungi</taxon>
        <taxon>Dikarya</taxon>
        <taxon>Ascomycota</taxon>
        <taxon>Pezizomycotina</taxon>
        <taxon>Leotiomycetes</taxon>
        <taxon>Helotiales</taxon>
        <taxon>Dermateaceae</taxon>
        <taxon>Coleophoma</taxon>
    </lineage>
</organism>
<evidence type="ECO:0000313" key="8">
    <source>
        <dbReference type="EMBL" id="RDW73733.1"/>
    </source>
</evidence>
<proteinExistence type="inferred from homology"/>
<feature type="compositionally biased region" description="Pro residues" evidence="6">
    <location>
        <begin position="464"/>
        <end position="479"/>
    </location>
</feature>
<dbReference type="FunFam" id="1.10.20.10:FF:000037">
    <property type="entry name" value="Transcription initiation factor TFIID subunit 12"/>
    <property type="match status" value="1"/>
</dbReference>
<sequence length="634" mass="67790">MNGAQGQPGQGQQSGAQPPQGQGQPQQHRVQLYKPENMRTLPEQFSAAEKQKWEQGLRVLWGTVEKNGPETQAHQDAKRKLYEFSKTLTQKIQQFRTQHAARLQQQGGGTAMQGVEAARAQGPKISQKVMDHINSFPYQPPSQYAQGSPEAAKWIQETKSRYLKGLLQMETSKGRMVALDAALEKRNNEGNPLNADEEKEWREKKEGAQKSYNEAQQFVEGFRKQQQAASQASNSAQQQANATASTNTNANPAQPSQAAPNPGAQSNAIGAGAGAQRPQMNLQQQNNIGQTVNAAIEAARNQQMGGGRPQMQAPNGQPSQNPVQGQAQTQGQAPGPTQNQPQAAPSMPNMPQGGPAPHIKTEAGIPAPINTAVAQVAAQQRSTPLQNNSPQSAIPQSAGPQSATSQGPPRPLTHQAALSQAARSYSSGQTTGTPNVMGMGTHAHPAGPGRETPNTITNKMPIPKHLPPNATAPPQPVAMPQPRPSFSGGPSNVGNGVMGQPVLTKPPGFQLDGDGDRVLNKKKLDELVKQITGGGDILGSGEGLTAETEESILNVADSFVDQVLQSACKNAKERGSNMLEIRDIQLTLERQYNIRIPGYASDEIRTVRKIQPAPNWISKMSAVQAAKVTRKDDV</sequence>
<dbReference type="GO" id="GO:0005669">
    <property type="term" value="C:transcription factor TFIID complex"/>
    <property type="evidence" value="ECO:0007669"/>
    <property type="project" value="InterPro"/>
</dbReference>
<evidence type="ECO:0000256" key="3">
    <source>
        <dbReference type="ARBA" id="ARBA00023015"/>
    </source>
</evidence>
<keyword evidence="3" id="KW-0805">Transcription regulation</keyword>
<dbReference type="Gene3D" id="1.10.20.10">
    <property type="entry name" value="Histone, subunit A"/>
    <property type="match status" value="1"/>
</dbReference>
<evidence type="ECO:0000256" key="5">
    <source>
        <dbReference type="ARBA" id="ARBA00023242"/>
    </source>
</evidence>
<feature type="compositionally biased region" description="Polar residues" evidence="6">
    <location>
        <begin position="377"/>
        <end position="407"/>
    </location>
</feature>
<comment type="caution">
    <text evidence="8">The sequence shown here is derived from an EMBL/GenBank/DDBJ whole genome shotgun (WGS) entry which is preliminary data.</text>
</comment>
<keyword evidence="9" id="KW-1185">Reference proteome</keyword>
<feature type="compositionally biased region" description="Low complexity" evidence="6">
    <location>
        <begin position="225"/>
        <end position="266"/>
    </location>
</feature>
<evidence type="ECO:0000256" key="2">
    <source>
        <dbReference type="ARBA" id="ARBA00007530"/>
    </source>
</evidence>